<gene>
    <name evidence="5" type="ORF">ENJ63_04630</name>
</gene>
<proteinExistence type="predicted"/>
<dbReference type="PRINTS" id="PR00625">
    <property type="entry name" value="JDOMAIN"/>
</dbReference>
<evidence type="ECO:0000256" key="2">
    <source>
        <dbReference type="ARBA" id="ARBA00022771"/>
    </source>
</evidence>
<dbReference type="PANTHER" id="PTHR44360:SF1">
    <property type="entry name" value="DNAJ HOMOLOG SUBFAMILY B MEMBER 9"/>
    <property type="match status" value="1"/>
</dbReference>
<feature type="non-terminal residue" evidence="5">
    <location>
        <position position="100"/>
    </location>
</feature>
<dbReference type="InterPro" id="IPR051948">
    <property type="entry name" value="Hsp70_co-chaperone_J-domain"/>
</dbReference>
<dbReference type="GO" id="GO:0051787">
    <property type="term" value="F:misfolded protein binding"/>
    <property type="evidence" value="ECO:0007669"/>
    <property type="project" value="TreeGrafter"/>
</dbReference>
<dbReference type="Pfam" id="PF00226">
    <property type="entry name" value="DnaJ"/>
    <property type="match status" value="1"/>
</dbReference>
<name>A0A7V2SZJ4_9BACT</name>
<accession>A0A7V2SZJ4</accession>
<protein>
    <submittedName>
        <fullName evidence="5">J domain-containing protein</fullName>
    </submittedName>
</protein>
<dbReference type="GO" id="GO:0008270">
    <property type="term" value="F:zinc ion binding"/>
    <property type="evidence" value="ECO:0007669"/>
    <property type="project" value="UniProtKB-KW"/>
</dbReference>
<keyword evidence="1" id="KW-0677">Repeat</keyword>
<dbReference type="FunFam" id="1.10.287.110:FF:000034">
    <property type="entry name" value="Chaperone protein DnaJ"/>
    <property type="match status" value="1"/>
</dbReference>
<evidence type="ECO:0000313" key="5">
    <source>
        <dbReference type="EMBL" id="HFC47149.1"/>
    </source>
</evidence>
<dbReference type="SMART" id="SM00271">
    <property type="entry name" value="DnaJ"/>
    <property type="match status" value="1"/>
</dbReference>
<dbReference type="GO" id="GO:0051087">
    <property type="term" value="F:protein-folding chaperone binding"/>
    <property type="evidence" value="ECO:0007669"/>
    <property type="project" value="TreeGrafter"/>
</dbReference>
<keyword evidence="2" id="KW-0479">Metal-binding</keyword>
<dbReference type="PANTHER" id="PTHR44360">
    <property type="entry name" value="DNAJ HOMOLOG SUBFAMILY B MEMBER 9"/>
    <property type="match status" value="1"/>
</dbReference>
<organism evidence="5">
    <name type="scientific">Dissulfuribacter thermophilus</name>
    <dbReference type="NCBI Taxonomy" id="1156395"/>
    <lineage>
        <taxon>Bacteria</taxon>
        <taxon>Pseudomonadati</taxon>
        <taxon>Thermodesulfobacteriota</taxon>
        <taxon>Dissulfuribacteria</taxon>
        <taxon>Dissulfuribacterales</taxon>
        <taxon>Dissulfuribacteraceae</taxon>
        <taxon>Dissulfuribacter</taxon>
    </lineage>
</organism>
<dbReference type="InterPro" id="IPR018253">
    <property type="entry name" value="DnaJ_domain_CS"/>
</dbReference>
<dbReference type="Proteomes" id="UP000885797">
    <property type="component" value="Unassembled WGS sequence"/>
</dbReference>
<feature type="domain" description="J" evidence="4">
    <location>
        <begin position="6"/>
        <end position="71"/>
    </location>
</feature>
<dbReference type="CDD" id="cd06257">
    <property type="entry name" value="DnaJ"/>
    <property type="match status" value="1"/>
</dbReference>
<dbReference type="EMBL" id="DRND01000370">
    <property type="protein sequence ID" value="HFC47149.1"/>
    <property type="molecule type" value="Genomic_DNA"/>
</dbReference>
<dbReference type="PROSITE" id="PS00636">
    <property type="entry name" value="DNAJ_1"/>
    <property type="match status" value="1"/>
</dbReference>
<dbReference type="GO" id="GO:0036503">
    <property type="term" value="P:ERAD pathway"/>
    <property type="evidence" value="ECO:0007669"/>
    <property type="project" value="TreeGrafter"/>
</dbReference>
<dbReference type="SUPFAM" id="SSF46565">
    <property type="entry name" value="Chaperone J-domain"/>
    <property type="match status" value="1"/>
</dbReference>
<keyword evidence="3" id="KW-0143">Chaperone</keyword>
<keyword evidence="2" id="KW-0862">Zinc</keyword>
<dbReference type="InterPro" id="IPR001623">
    <property type="entry name" value="DnaJ_domain"/>
</dbReference>
<dbReference type="AlphaFoldDB" id="A0A7V2SZJ4"/>
<dbReference type="Gene3D" id="1.10.287.110">
    <property type="entry name" value="DnaJ domain"/>
    <property type="match status" value="1"/>
</dbReference>
<keyword evidence="2" id="KW-0863">Zinc-finger</keyword>
<sequence length="100" mass="11953">MTQGKDYYKILGVSKDATQEEIKKAFRKLALKYHPDRHKGDKEAEERFKEINEAYAVLSDPEKRRQYDTFGSQEFHQHFTREDIFRDFDFTNLFKDLGIG</sequence>
<evidence type="ECO:0000256" key="1">
    <source>
        <dbReference type="ARBA" id="ARBA00022737"/>
    </source>
</evidence>
<evidence type="ECO:0000256" key="3">
    <source>
        <dbReference type="ARBA" id="ARBA00023186"/>
    </source>
</evidence>
<reference evidence="5" key="1">
    <citation type="journal article" date="2020" name="mSystems">
        <title>Genome- and Community-Level Interaction Insights into Carbon Utilization and Element Cycling Functions of Hydrothermarchaeota in Hydrothermal Sediment.</title>
        <authorList>
            <person name="Zhou Z."/>
            <person name="Liu Y."/>
            <person name="Xu W."/>
            <person name="Pan J."/>
            <person name="Luo Z.H."/>
            <person name="Li M."/>
        </authorList>
    </citation>
    <scope>NUCLEOTIDE SEQUENCE [LARGE SCALE GENOMIC DNA]</scope>
    <source>
        <strain evidence="5">HyVt-503</strain>
    </source>
</reference>
<dbReference type="PROSITE" id="PS50076">
    <property type="entry name" value="DNAJ_2"/>
    <property type="match status" value="1"/>
</dbReference>
<comment type="caution">
    <text evidence="5">The sequence shown here is derived from an EMBL/GenBank/DDBJ whole genome shotgun (WGS) entry which is preliminary data.</text>
</comment>
<evidence type="ECO:0000259" key="4">
    <source>
        <dbReference type="PROSITE" id="PS50076"/>
    </source>
</evidence>
<dbReference type="InterPro" id="IPR036869">
    <property type="entry name" value="J_dom_sf"/>
</dbReference>